<gene>
    <name evidence="1" type="ORF">J4415_03660</name>
</gene>
<dbReference type="EMBL" id="JAGVWD010000059">
    <property type="protein sequence ID" value="MBS3057695.1"/>
    <property type="molecule type" value="Genomic_DNA"/>
</dbReference>
<accession>A0A8T4L1L6</accession>
<reference evidence="1" key="2">
    <citation type="submission" date="2021-05" db="EMBL/GenBank/DDBJ databases">
        <title>Protein family content uncovers lineage relationships and bacterial pathway maintenance mechanisms in DPANN archaea.</title>
        <authorList>
            <person name="Castelle C.J."/>
            <person name="Meheust R."/>
            <person name="Jaffe A.L."/>
            <person name="Seitz K."/>
            <person name="Gong X."/>
            <person name="Baker B.J."/>
            <person name="Banfield J.F."/>
        </authorList>
    </citation>
    <scope>NUCLEOTIDE SEQUENCE</scope>
    <source>
        <strain evidence="1">RIFCSPHIGHO2_01_FULL_AR10_44_11</strain>
    </source>
</reference>
<dbReference type="AlphaFoldDB" id="A0A8T4L1L6"/>
<dbReference type="Gene3D" id="3.30.460.40">
    <property type="match status" value="1"/>
</dbReference>
<name>A0A8T4L1L6_9ARCH</name>
<dbReference type="SUPFAM" id="SSF81301">
    <property type="entry name" value="Nucleotidyltransferase"/>
    <property type="match status" value="1"/>
</dbReference>
<sequence length="178" mass="20767">MERYWEIVKMLAKYFNDNNIPYMLVEAISVAAWGNPRASRDVDLMFILGDKIVDFADFLKKHGFSVDAEDIEAALKERSHFTIFDDASDYVIDAKGLYSDFDRESFNRRRKADILGHEVWVSPPEDTILIKLQFGSDQDMRDARSILERQAGKLDESYLNRKINEFGLQKQFEKIKVE</sequence>
<comment type="caution">
    <text evidence="1">The sequence shown here is derived from an EMBL/GenBank/DDBJ whole genome shotgun (WGS) entry which is preliminary data.</text>
</comment>
<dbReference type="Proteomes" id="UP000677687">
    <property type="component" value="Unassembled WGS sequence"/>
</dbReference>
<organism evidence="1 2">
    <name type="scientific">Candidatus Iainarchaeum sp</name>
    <dbReference type="NCBI Taxonomy" id="3101447"/>
    <lineage>
        <taxon>Archaea</taxon>
        <taxon>Candidatus Iainarchaeota</taxon>
        <taxon>Candidatus Iainarchaeia</taxon>
        <taxon>Candidatus Iainarchaeales</taxon>
        <taxon>Candidatus Iainarchaeaceae</taxon>
        <taxon>Candidatus Iainarchaeum</taxon>
    </lineage>
</organism>
<protein>
    <recommendedName>
        <fullName evidence="3">Nucleotidyltransferase family protein</fullName>
    </recommendedName>
</protein>
<evidence type="ECO:0008006" key="3">
    <source>
        <dbReference type="Google" id="ProtNLM"/>
    </source>
</evidence>
<reference evidence="1" key="1">
    <citation type="submission" date="2021-03" db="EMBL/GenBank/DDBJ databases">
        <authorList>
            <person name="Jaffe A."/>
        </authorList>
    </citation>
    <scope>NUCLEOTIDE SEQUENCE</scope>
    <source>
        <strain evidence="1">RIFCSPHIGHO2_01_FULL_AR10_44_11</strain>
    </source>
</reference>
<proteinExistence type="predicted"/>
<dbReference type="InterPro" id="IPR043519">
    <property type="entry name" value="NT_sf"/>
</dbReference>
<evidence type="ECO:0000313" key="1">
    <source>
        <dbReference type="EMBL" id="MBS3057695.1"/>
    </source>
</evidence>
<evidence type="ECO:0000313" key="2">
    <source>
        <dbReference type="Proteomes" id="UP000677687"/>
    </source>
</evidence>